<accession>U2FQ13</accession>
<keyword evidence="4" id="KW-1185">Reference proteome</keyword>
<name>U2FQ13_9MOLU</name>
<proteinExistence type="predicted"/>
<reference evidence="3 4" key="2">
    <citation type="journal article" date="2013" name="PLoS ONE">
        <title>INDIGO - INtegrated Data Warehouse of MIcrobial GenOmes with Examples from the Red Sea Extremophiles.</title>
        <authorList>
            <person name="Alam I."/>
            <person name="Antunes A."/>
            <person name="Kamau A.A."/>
            <person name="Ba Alawi W."/>
            <person name="Kalkatawi M."/>
            <person name="Stingl U."/>
            <person name="Bajic V.B."/>
        </authorList>
    </citation>
    <scope>NUCLEOTIDE SEQUENCE [LARGE SCALE GENOMIC DNA]</scope>
    <source>
        <strain evidence="3 4">SSD-17B</strain>
    </source>
</reference>
<organism evidence="3 4">
    <name type="scientific">Haloplasma contractile SSD-17B</name>
    <dbReference type="NCBI Taxonomy" id="1033810"/>
    <lineage>
        <taxon>Bacteria</taxon>
        <taxon>Bacillati</taxon>
        <taxon>Mycoplasmatota</taxon>
        <taxon>Mollicutes</taxon>
        <taxon>Haloplasmatales</taxon>
        <taxon>Haloplasmataceae</taxon>
        <taxon>Haloplasma</taxon>
    </lineage>
</organism>
<feature type="transmembrane region" description="Helical" evidence="1">
    <location>
        <begin position="9"/>
        <end position="27"/>
    </location>
</feature>
<feature type="domain" description="DUF3899" evidence="2">
    <location>
        <begin position="37"/>
        <end position="117"/>
    </location>
</feature>
<reference evidence="3 4" key="1">
    <citation type="journal article" date="2011" name="J. Bacteriol.">
        <title>Genome sequence of Haloplasma contractile, an unusual contractile bacterium from a deep-sea anoxic brine lake.</title>
        <authorList>
            <person name="Antunes A."/>
            <person name="Alam I."/>
            <person name="El Dorry H."/>
            <person name="Siam R."/>
            <person name="Robertson A."/>
            <person name="Bajic V.B."/>
            <person name="Stingl U."/>
        </authorList>
    </citation>
    <scope>NUCLEOTIDE SEQUENCE [LARGE SCALE GENOMIC DNA]</scope>
    <source>
        <strain evidence="3 4">SSD-17B</strain>
    </source>
</reference>
<evidence type="ECO:0000256" key="1">
    <source>
        <dbReference type="SAM" id="Phobius"/>
    </source>
</evidence>
<keyword evidence="1" id="KW-0812">Transmembrane</keyword>
<dbReference type="OrthoDB" id="385018at2"/>
<dbReference type="InParanoid" id="U2FQ13"/>
<evidence type="ECO:0000313" key="4">
    <source>
        <dbReference type="Proteomes" id="UP000005707"/>
    </source>
</evidence>
<dbReference type="EMBL" id="AFNU02000002">
    <property type="protein sequence ID" value="ERJ13134.1"/>
    <property type="molecule type" value="Genomic_DNA"/>
</dbReference>
<dbReference type="STRING" id="1033810.HLPCO_000753"/>
<dbReference type="RefSeq" id="WP_008826855.1">
    <property type="nucleotide sequence ID" value="NZ_AFNU02000002.1"/>
</dbReference>
<comment type="caution">
    <text evidence="3">The sequence shown here is derived from an EMBL/GenBank/DDBJ whole genome shotgun (WGS) entry which is preliminary data.</text>
</comment>
<keyword evidence="1" id="KW-1133">Transmembrane helix</keyword>
<dbReference type="Pfam" id="PF13038">
    <property type="entry name" value="DUF3899"/>
    <property type="match status" value="1"/>
</dbReference>
<protein>
    <recommendedName>
        <fullName evidence="2">DUF3899 domain-containing protein</fullName>
    </recommendedName>
</protein>
<feature type="transmembrane region" description="Helical" evidence="1">
    <location>
        <begin position="100"/>
        <end position="122"/>
    </location>
</feature>
<dbReference type="AlphaFoldDB" id="U2FQ13"/>
<gene>
    <name evidence="3" type="ORF">HLPCO_000753</name>
</gene>
<dbReference type="Proteomes" id="UP000005707">
    <property type="component" value="Unassembled WGS sequence"/>
</dbReference>
<evidence type="ECO:0000259" key="2">
    <source>
        <dbReference type="Pfam" id="PF13038"/>
    </source>
</evidence>
<dbReference type="InterPro" id="IPR025007">
    <property type="entry name" value="DUF3899"/>
</dbReference>
<sequence>MFKFNLKSFLITLFISIVLDVLVLFYADAFDFPVAYINATFTSGILLFGAAILTYASSEGLFDMAIYGTTKFFKYMFSSKKVKMDSYFEYYLKKHENDEVISVFPIILVGIIQLLICFILYFF</sequence>
<feature type="transmembrane region" description="Helical" evidence="1">
    <location>
        <begin position="33"/>
        <end position="56"/>
    </location>
</feature>
<keyword evidence="1" id="KW-0472">Membrane</keyword>
<evidence type="ECO:0000313" key="3">
    <source>
        <dbReference type="EMBL" id="ERJ13134.1"/>
    </source>
</evidence>